<keyword evidence="13 17" id="KW-0472">Membrane</keyword>
<keyword evidence="4 19" id="KW-0436">Ligase</keyword>
<dbReference type="GO" id="GO:0016020">
    <property type="term" value="C:membrane"/>
    <property type="evidence" value="ECO:0007669"/>
    <property type="project" value="UniProtKB-SubCell"/>
</dbReference>
<dbReference type="PANTHER" id="PTHR11956">
    <property type="entry name" value="ARGINYL-TRNA SYNTHETASE"/>
    <property type="match status" value="1"/>
</dbReference>
<comment type="catalytic activity">
    <reaction evidence="16">
        <text>tRNA(Arg) + L-arginine + ATP = L-arginyl-tRNA(Arg) + AMP + diphosphate</text>
        <dbReference type="Rhea" id="RHEA:20301"/>
        <dbReference type="Rhea" id="RHEA-COMP:9658"/>
        <dbReference type="Rhea" id="RHEA-COMP:9673"/>
        <dbReference type="ChEBI" id="CHEBI:30616"/>
        <dbReference type="ChEBI" id="CHEBI:32682"/>
        <dbReference type="ChEBI" id="CHEBI:33019"/>
        <dbReference type="ChEBI" id="CHEBI:78442"/>
        <dbReference type="ChEBI" id="CHEBI:78513"/>
        <dbReference type="ChEBI" id="CHEBI:456215"/>
        <dbReference type="EC" id="6.1.1.19"/>
    </reaction>
</comment>
<evidence type="ECO:0000256" key="17">
    <source>
        <dbReference type="SAM" id="Phobius"/>
    </source>
</evidence>
<organism evidence="19 20">
    <name type="scientific">Chaetomidium leptoderma</name>
    <dbReference type="NCBI Taxonomy" id="669021"/>
    <lineage>
        <taxon>Eukaryota</taxon>
        <taxon>Fungi</taxon>
        <taxon>Dikarya</taxon>
        <taxon>Ascomycota</taxon>
        <taxon>Pezizomycotina</taxon>
        <taxon>Sordariomycetes</taxon>
        <taxon>Sordariomycetidae</taxon>
        <taxon>Sordariales</taxon>
        <taxon>Chaetomiaceae</taxon>
        <taxon>Chaetomidium</taxon>
    </lineage>
</organism>
<evidence type="ECO:0000256" key="12">
    <source>
        <dbReference type="ARBA" id="ARBA00023065"/>
    </source>
</evidence>
<feature type="domain" description="FAD-binding FR-type" evidence="18">
    <location>
        <begin position="291"/>
        <end position="408"/>
    </location>
</feature>
<dbReference type="InterPro" id="IPR039261">
    <property type="entry name" value="FNR_nucleotide-bd"/>
</dbReference>
<dbReference type="GO" id="GO:0005524">
    <property type="term" value="F:ATP binding"/>
    <property type="evidence" value="ECO:0007669"/>
    <property type="project" value="UniProtKB-KW"/>
</dbReference>
<keyword evidence="12" id="KW-0406">Ion transport</keyword>
<evidence type="ECO:0000256" key="2">
    <source>
        <dbReference type="ARBA" id="ARBA00005594"/>
    </source>
</evidence>
<dbReference type="InterPro" id="IPR017927">
    <property type="entry name" value="FAD-bd_FR_type"/>
</dbReference>
<dbReference type="NCBIfam" id="TIGR00456">
    <property type="entry name" value="argS"/>
    <property type="match status" value="1"/>
</dbReference>
<dbReference type="EMBL" id="MU856987">
    <property type="protein sequence ID" value="KAK4152089.1"/>
    <property type="molecule type" value="Genomic_DNA"/>
</dbReference>
<evidence type="ECO:0000256" key="11">
    <source>
        <dbReference type="ARBA" id="ARBA00023002"/>
    </source>
</evidence>
<dbReference type="PROSITE" id="PS51384">
    <property type="entry name" value="FAD_FR"/>
    <property type="match status" value="1"/>
</dbReference>
<keyword evidence="7" id="KW-0067">ATP-binding</keyword>
<dbReference type="Gene3D" id="1.10.730.10">
    <property type="entry name" value="Isoleucyl-tRNA Synthetase, Domain 1"/>
    <property type="match status" value="1"/>
</dbReference>
<feature type="transmembrane region" description="Helical" evidence="17">
    <location>
        <begin position="100"/>
        <end position="117"/>
    </location>
</feature>
<dbReference type="FunFam" id="1.10.730.10:FF:000006">
    <property type="entry name" value="Arginyl-tRNA synthetase 2, mitochondrial"/>
    <property type="match status" value="1"/>
</dbReference>
<dbReference type="SMART" id="SM01016">
    <property type="entry name" value="Arg_tRNA_synt_N"/>
    <property type="match status" value="1"/>
</dbReference>
<accession>A0AAN6VJ64</accession>
<dbReference type="InterPro" id="IPR001412">
    <property type="entry name" value="aa-tRNA-synth_I_CS"/>
</dbReference>
<feature type="transmembrane region" description="Helical" evidence="17">
    <location>
        <begin position="174"/>
        <end position="192"/>
    </location>
</feature>
<dbReference type="Pfam" id="PF05746">
    <property type="entry name" value="DALR_1"/>
    <property type="match status" value="1"/>
</dbReference>
<feature type="transmembrane region" description="Helical" evidence="17">
    <location>
        <begin position="238"/>
        <end position="258"/>
    </location>
</feature>
<evidence type="ECO:0000256" key="9">
    <source>
        <dbReference type="ARBA" id="ARBA00022982"/>
    </source>
</evidence>
<evidence type="ECO:0000256" key="7">
    <source>
        <dbReference type="ARBA" id="ARBA00022840"/>
    </source>
</evidence>
<dbReference type="InterPro" id="IPR005148">
    <property type="entry name" value="Arg-tRNA-synth_N"/>
</dbReference>
<dbReference type="Proteomes" id="UP001302745">
    <property type="component" value="Unassembled WGS sequence"/>
</dbReference>
<dbReference type="SUPFAM" id="SSF63380">
    <property type="entry name" value="Riboflavin synthase domain-like"/>
    <property type="match status" value="1"/>
</dbReference>
<dbReference type="InterPro" id="IPR035684">
    <property type="entry name" value="ArgRS_core"/>
</dbReference>
<dbReference type="EC" id="6.1.1.19" evidence="3"/>
<dbReference type="Pfam" id="PF08022">
    <property type="entry name" value="FAD_binding_8"/>
    <property type="match status" value="1"/>
</dbReference>
<reference evidence="19" key="1">
    <citation type="journal article" date="2023" name="Mol. Phylogenet. Evol.">
        <title>Genome-scale phylogeny and comparative genomics of the fungal order Sordariales.</title>
        <authorList>
            <person name="Hensen N."/>
            <person name="Bonometti L."/>
            <person name="Westerberg I."/>
            <person name="Brannstrom I.O."/>
            <person name="Guillou S."/>
            <person name="Cros-Aarteil S."/>
            <person name="Calhoun S."/>
            <person name="Haridas S."/>
            <person name="Kuo A."/>
            <person name="Mondo S."/>
            <person name="Pangilinan J."/>
            <person name="Riley R."/>
            <person name="LaButti K."/>
            <person name="Andreopoulos B."/>
            <person name="Lipzen A."/>
            <person name="Chen C."/>
            <person name="Yan M."/>
            <person name="Daum C."/>
            <person name="Ng V."/>
            <person name="Clum A."/>
            <person name="Steindorff A."/>
            <person name="Ohm R.A."/>
            <person name="Martin F."/>
            <person name="Silar P."/>
            <person name="Natvig D.O."/>
            <person name="Lalanne C."/>
            <person name="Gautier V."/>
            <person name="Ament-Velasquez S.L."/>
            <person name="Kruys A."/>
            <person name="Hutchinson M.I."/>
            <person name="Powell A.J."/>
            <person name="Barry K."/>
            <person name="Miller A.N."/>
            <person name="Grigoriev I.V."/>
            <person name="Debuchy R."/>
            <person name="Gladieux P."/>
            <person name="Hiltunen Thoren M."/>
            <person name="Johannesson H."/>
        </authorList>
    </citation>
    <scope>NUCLEOTIDE SEQUENCE</scope>
    <source>
        <strain evidence="19">CBS 538.74</strain>
    </source>
</reference>
<proteinExistence type="inferred from homology"/>
<keyword evidence="10 17" id="KW-1133">Transmembrane helix</keyword>
<sequence length="1236" mass="139522">MDHSHMGTSMFSPVNTDLARRYWYSIAGFVGALMIIRAVNFYQSQRRLRRRAANSIECPTKPSNRFFETWATLTAVVREASAPQLHIPLRGFSWLTPPPLGRVIALIVYWIIIIYMMTIDVVVKDAFFWERIGYRNAWVTITQVPLLYLLASKCSIIGFLVGTSHERLNWLHRWVGRTIFVTASVHGWHFYTDWVRADFVEYQIKMMPSIKYGLGAWAILLWTLVSGLAPFRRMAYELFVLQHLLSAIFFLWLIYVHVPISAQYNVWFAIAALSFDRVCRTVLFVWQNVKFFPDKAKCKGSQRIGHQAQLKAVGDSITVVTIKDVHFTWRAGQHLYLWIPRIGLAEAHPYTIACAHQLPDTCICNSIQLVVRKHSGFSRRLHDFAAKAGKKEHVTVFASGPYGSPPRWDIYETIVLISASTGASFTLPILESLLQPKGANCVKRVDFLLAARQGEEIGFYVSRLHELIERAKAIGIELGVHIAVTQGPSTFATDKTHTADVASASSSGSNIGRPTDEKVARVPVVDIEQSAPANPRKRLSAASADSHVFYSSVRPDVDAFIRGPVEATGGETSVVVCGELSSLRGTPRSGPRTRAIATRKPPTPMEQLAQKVGGLSLDAIADKYPNCRPELNPFDFYRAHLSNVLADITGVDPKIIYPSLSWTSSLDKGDLILAAPALRVKGQKPDELVKQWAEKFPDNDPLFEKPSVVNYFMAFYVRGTPIVETVIRTIQKYGREYGSNNFHGLKDPSDPSKGQKRMIVEFSSPNIAKPFHAGHLRSTIIGGFLANLYQAAGWEVIRINYLGDWGKQYGLLALAFEKFGDEEALSKDPINHLFQLYVRINAEMTAEKEQIEKRKQDGEDVTELEANSLDEEARRYFKKMTDRDPEALAQWKRFRDLSITRYKDTYARLNIRFDEYSGESQVPEEAMERIGQEMVEKRICKEDKGAMIVDFQELVPGKEGKRLEKPIVKKRDGTALYLTRDISELLGRHEKYKFDQMIYVVASAQDLHLKQLFKIIELLGHKEIAAKCQHVNFGLVMGMSTRRGTVKFLDDILRDVADTMHETMRKNEDKYNQVANPEATADTLGISSVMVQDMTGKRINNYTFNMAAMTSFEGDTGPYLQYAHARVSSIRRRAELSDEDLAGADLSLLTEAHAVNIVRLIAQWPDTVQNTLRTLEPTTVLTYLFKMTHALSSSYDHLQVVGSERELMKARMALYDAAHTVLGNGMRLLGLSPVER</sequence>
<comment type="subcellular location">
    <subcellularLocation>
        <location evidence="1">Membrane</location>
        <topology evidence="1">Multi-pass membrane protein</topology>
    </subcellularLocation>
</comment>
<evidence type="ECO:0000259" key="18">
    <source>
        <dbReference type="PROSITE" id="PS51384"/>
    </source>
</evidence>
<dbReference type="CDD" id="cd07956">
    <property type="entry name" value="Anticodon_Ia_Arg"/>
    <property type="match status" value="1"/>
</dbReference>
<dbReference type="SFLD" id="SFLDS00052">
    <property type="entry name" value="Ferric_Reductase_Domain"/>
    <property type="match status" value="1"/>
</dbReference>
<evidence type="ECO:0000256" key="16">
    <source>
        <dbReference type="ARBA" id="ARBA00049339"/>
    </source>
</evidence>
<evidence type="ECO:0000256" key="8">
    <source>
        <dbReference type="ARBA" id="ARBA00022917"/>
    </source>
</evidence>
<comment type="similarity">
    <text evidence="2">Belongs to the class-I aminoacyl-tRNA synthetase family.</text>
</comment>
<evidence type="ECO:0000256" key="14">
    <source>
        <dbReference type="ARBA" id="ARBA00023146"/>
    </source>
</evidence>
<dbReference type="SFLD" id="SFLDG01168">
    <property type="entry name" value="Ferric_reductase_subgroup_(FRE"/>
    <property type="match status" value="1"/>
</dbReference>
<dbReference type="AlphaFoldDB" id="A0AAN6VJ64"/>
<keyword evidence="14" id="KW-0030">Aminoacyl-tRNA synthetase</keyword>
<evidence type="ECO:0000256" key="5">
    <source>
        <dbReference type="ARBA" id="ARBA00022692"/>
    </source>
</evidence>
<dbReference type="InterPro" id="IPR013130">
    <property type="entry name" value="Fe3_Rdtase_TM_dom"/>
</dbReference>
<dbReference type="InterPro" id="IPR036695">
    <property type="entry name" value="Arg-tRNA-synth_N_sf"/>
</dbReference>
<keyword evidence="12" id="KW-0813">Transport</keyword>
<evidence type="ECO:0000313" key="19">
    <source>
        <dbReference type="EMBL" id="KAK4152089.1"/>
    </source>
</evidence>
<name>A0AAN6VJ64_9PEZI</name>
<dbReference type="PANTHER" id="PTHR11956:SF11">
    <property type="entry name" value="ARGININE--TRNA LIGASE, MITOCHONDRIAL-RELATED"/>
    <property type="match status" value="1"/>
</dbReference>
<dbReference type="SUPFAM" id="SSF52374">
    <property type="entry name" value="Nucleotidylyl transferase"/>
    <property type="match status" value="1"/>
</dbReference>
<evidence type="ECO:0000256" key="10">
    <source>
        <dbReference type="ARBA" id="ARBA00022989"/>
    </source>
</evidence>
<dbReference type="InterPro" id="IPR009080">
    <property type="entry name" value="tRNAsynth_Ia_anticodon-bd"/>
</dbReference>
<keyword evidence="20" id="KW-1185">Reference proteome</keyword>
<dbReference type="InterPro" id="IPR017938">
    <property type="entry name" value="Riboflavin_synthase-like_b-brl"/>
</dbReference>
<evidence type="ECO:0000256" key="6">
    <source>
        <dbReference type="ARBA" id="ARBA00022741"/>
    </source>
</evidence>
<feature type="transmembrane region" description="Helical" evidence="17">
    <location>
        <begin position="22"/>
        <end position="42"/>
    </location>
</feature>
<protein>
    <recommendedName>
        <fullName evidence="3">arginine--tRNA ligase</fullName>
        <ecNumber evidence="3">6.1.1.19</ecNumber>
    </recommendedName>
    <alternativeName>
        <fullName evidence="15">Arginyl-tRNA synthetase</fullName>
    </alternativeName>
</protein>
<keyword evidence="11" id="KW-0560">Oxidoreductase</keyword>
<dbReference type="Pfam" id="PF00750">
    <property type="entry name" value="tRNA-synt_1d"/>
    <property type="match status" value="1"/>
</dbReference>
<dbReference type="GO" id="GO:0006420">
    <property type="term" value="P:arginyl-tRNA aminoacylation"/>
    <property type="evidence" value="ECO:0007669"/>
    <property type="project" value="InterPro"/>
</dbReference>
<dbReference type="GO" id="GO:0006811">
    <property type="term" value="P:monoatomic ion transport"/>
    <property type="evidence" value="ECO:0007669"/>
    <property type="project" value="UniProtKB-KW"/>
</dbReference>
<comment type="caution">
    <text evidence="19">The sequence shown here is derived from an EMBL/GenBank/DDBJ whole genome shotgun (WGS) entry which is preliminary data.</text>
</comment>
<feature type="transmembrane region" description="Helical" evidence="17">
    <location>
        <begin position="137"/>
        <end position="162"/>
    </location>
</feature>
<dbReference type="GO" id="GO:0005739">
    <property type="term" value="C:mitochondrion"/>
    <property type="evidence" value="ECO:0007669"/>
    <property type="project" value="TreeGrafter"/>
</dbReference>
<keyword evidence="5 17" id="KW-0812">Transmembrane</keyword>
<dbReference type="InterPro" id="IPR008909">
    <property type="entry name" value="DALR_anticod-bd"/>
</dbReference>
<dbReference type="FunFam" id="3.40.50.620:FF:000058">
    <property type="entry name" value="Mitochondrial arginyl-tRNA synthetase"/>
    <property type="match status" value="1"/>
</dbReference>
<dbReference type="Gene3D" id="3.30.1360.70">
    <property type="entry name" value="Arginyl tRNA synthetase N-terminal domain"/>
    <property type="match status" value="1"/>
</dbReference>
<dbReference type="Pfam" id="PF01794">
    <property type="entry name" value="Ferric_reduct"/>
    <property type="match status" value="1"/>
</dbReference>
<evidence type="ECO:0000256" key="1">
    <source>
        <dbReference type="ARBA" id="ARBA00004141"/>
    </source>
</evidence>
<evidence type="ECO:0000256" key="13">
    <source>
        <dbReference type="ARBA" id="ARBA00023136"/>
    </source>
</evidence>
<gene>
    <name evidence="19" type="ORF">C8A00DRAFT_44781</name>
</gene>
<dbReference type="InterPro" id="IPR001278">
    <property type="entry name" value="Arg-tRNA-ligase"/>
</dbReference>
<dbReference type="CDD" id="cd00671">
    <property type="entry name" value="ArgRS_core"/>
    <property type="match status" value="1"/>
</dbReference>
<dbReference type="PROSITE" id="PS00178">
    <property type="entry name" value="AA_TRNA_LIGASE_I"/>
    <property type="match status" value="1"/>
</dbReference>
<dbReference type="Gene3D" id="3.40.50.80">
    <property type="entry name" value="Nucleotide-binding domain of ferredoxin-NADP reductase (FNR) module"/>
    <property type="match status" value="1"/>
</dbReference>
<evidence type="ECO:0000256" key="3">
    <source>
        <dbReference type="ARBA" id="ARBA00012837"/>
    </source>
</evidence>
<dbReference type="GO" id="GO:0004814">
    <property type="term" value="F:arginine-tRNA ligase activity"/>
    <property type="evidence" value="ECO:0007669"/>
    <property type="project" value="UniProtKB-EC"/>
</dbReference>
<dbReference type="SUPFAM" id="SSF55190">
    <property type="entry name" value="Arginyl-tRNA synthetase (ArgRS), N-terminal 'additional' domain"/>
    <property type="match status" value="1"/>
</dbReference>
<dbReference type="Gene3D" id="2.40.30.10">
    <property type="entry name" value="Translation factors"/>
    <property type="match status" value="1"/>
</dbReference>
<reference evidence="19" key="2">
    <citation type="submission" date="2023-05" db="EMBL/GenBank/DDBJ databases">
        <authorList>
            <consortium name="Lawrence Berkeley National Laboratory"/>
            <person name="Steindorff A."/>
            <person name="Hensen N."/>
            <person name="Bonometti L."/>
            <person name="Westerberg I."/>
            <person name="Brannstrom I.O."/>
            <person name="Guillou S."/>
            <person name="Cros-Aarteil S."/>
            <person name="Calhoun S."/>
            <person name="Haridas S."/>
            <person name="Kuo A."/>
            <person name="Mondo S."/>
            <person name="Pangilinan J."/>
            <person name="Riley R."/>
            <person name="Labutti K."/>
            <person name="Andreopoulos B."/>
            <person name="Lipzen A."/>
            <person name="Chen C."/>
            <person name="Yanf M."/>
            <person name="Daum C."/>
            <person name="Ng V."/>
            <person name="Clum A."/>
            <person name="Ohm R."/>
            <person name="Martin F."/>
            <person name="Silar P."/>
            <person name="Natvig D."/>
            <person name="Lalanne C."/>
            <person name="Gautier V."/>
            <person name="Ament-Velasquez S.L."/>
            <person name="Kruys A."/>
            <person name="Hutchinson M.I."/>
            <person name="Powell A.J."/>
            <person name="Barry K."/>
            <person name="Miller A.N."/>
            <person name="Grigoriev I.V."/>
            <person name="Debuchy R."/>
            <person name="Gladieux P."/>
            <person name="Thoren M.H."/>
            <person name="Johannesson H."/>
        </authorList>
    </citation>
    <scope>NUCLEOTIDE SEQUENCE</scope>
    <source>
        <strain evidence="19">CBS 538.74</strain>
    </source>
</reference>
<dbReference type="SUPFAM" id="SSF47323">
    <property type="entry name" value="Anticodon-binding domain of a subclass of class I aminoacyl-tRNA synthetases"/>
    <property type="match status" value="1"/>
</dbReference>
<feature type="transmembrane region" description="Helical" evidence="17">
    <location>
        <begin position="212"/>
        <end position="231"/>
    </location>
</feature>
<keyword evidence="6" id="KW-0547">Nucleotide-binding</keyword>
<dbReference type="InterPro" id="IPR013112">
    <property type="entry name" value="FAD-bd_8"/>
</dbReference>
<evidence type="ECO:0000256" key="15">
    <source>
        <dbReference type="ARBA" id="ARBA00033033"/>
    </source>
</evidence>
<evidence type="ECO:0000313" key="20">
    <source>
        <dbReference type="Proteomes" id="UP001302745"/>
    </source>
</evidence>
<dbReference type="InterPro" id="IPR013121">
    <property type="entry name" value="Fe_red_NAD-bd_6"/>
</dbReference>
<dbReference type="Gene3D" id="3.40.50.620">
    <property type="entry name" value="HUPs"/>
    <property type="match status" value="1"/>
</dbReference>
<keyword evidence="9" id="KW-0249">Electron transport</keyword>
<dbReference type="SMART" id="SM00836">
    <property type="entry name" value="DALR_1"/>
    <property type="match status" value="1"/>
</dbReference>
<dbReference type="Pfam" id="PF08030">
    <property type="entry name" value="NAD_binding_6"/>
    <property type="match status" value="1"/>
</dbReference>
<dbReference type="CDD" id="cd06186">
    <property type="entry name" value="NOX_Duox_like_FAD_NADP"/>
    <property type="match status" value="1"/>
</dbReference>
<dbReference type="GO" id="GO:0016491">
    <property type="term" value="F:oxidoreductase activity"/>
    <property type="evidence" value="ECO:0007669"/>
    <property type="project" value="UniProtKB-KW"/>
</dbReference>
<keyword evidence="8" id="KW-0648">Protein biosynthesis</keyword>
<dbReference type="GO" id="GO:0032543">
    <property type="term" value="P:mitochondrial translation"/>
    <property type="evidence" value="ECO:0007669"/>
    <property type="project" value="TreeGrafter"/>
</dbReference>
<dbReference type="PRINTS" id="PR01038">
    <property type="entry name" value="TRNASYNTHARG"/>
</dbReference>
<evidence type="ECO:0000256" key="4">
    <source>
        <dbReference type="ARBA" id="ARBA00022598"/>
    </source>
</evidence>
<dbReference type="InterPro" id="IPR014729">
    <property type="entry name" value="Rossmann-like_a/b/a_fold"/>
</dbReference>